<evidence type="ECO:0000313" key="6">
    <source>
        <dbReference type="Proteomes" id="UP000246145"/>
    </source>
</evidence>
<dbReference type="InterPro" id="IPR018062">
    <property type="entry name" value="HTH_AraC-typ_CS"/>
</dbReference>
<organism evidence="5 6">
    <name type="scientific">Pusillimonas noertemannii</name>
    <dbReference type="NCBI Taxonomy" id="305977"/>
    <lineage>
        <taxon>Bacteria</taxon>
        <taxon>Pseudomonadati</taxon>
        <taxon>Pseudomonadota</taxon>
        <taxon>Betaproteobacteria</taxon>
        <taxon>Burkholderiales</taxon>
        <taxon>Alcaligenaceae</taxon>
        <taxon>Pusillimonas</taxon>
    </lineage>
</organism>
<comment type="caution">
    <text evidence="5">The sequence shown here is derived from an EMBL/GenBank/DDBJ whole genome shotgun (WGS) entry which is preliminary data.</text>
</comment>
<gene>
    <name evidence="5" type="ORF">C7440_2709</name>
</gene>
<keyword evidence="2" id="KW-0238">DNA-binding</keyword>
<dbReference type="EMBL" id="QEKO01000004">
    <property type="protein sequence ID" value="PVY61159.1"/>
    <property type="molecule type" value="Genomic_DNA"/>
</dbReference>
<feature type="domain" description="HTH araC/xylS-type" evidence="4">
    <location>
        <begin position="226"/>
        <end position="326"/>
    </location>
</feature>
<dbReference type="InterPro" id="IPR035418">
    <property type="entry name" value="AraC-bd_2"/>
</dbReference>
<name>A0A2U1CJH4_9BURK</name>
<evidence type="ECO:0000256" key="1">
    <source>
        <dbReference type="ARBA" id="ARBA00023015"/>
    </source>
</evidence>
<keyword evidence="6" id="KW-1185">Reference proteome</keyword>
<dbReference type="PROSITE" id="PS01124">
    <property type="entry name" value="HTH_ARAC_FAMILY_2"/>
    <property type="match status" value="1"/>
</dbReference>
<dbReference type="Pfam" id="PF12833">
    <property type="entry name" value="HTH_18"/>
    <property type="match status" value="1"/>
</dbReference>
<evidence type="ECO:0000313" key="5">
    <source>
        <dbReference type="EMBL" id="PVY61159.1"/>
    </source>
</evidence>
<dbReference type="Gene3D" id="1.10.10.60">
    <property type="entry name" value="Homeodomain-like"/>
    <property type="match status" value="1"/>
</dbReference>
<dbReference type="PROSITE" id="PS00041">
    <property type="entry name" value="HTH_ARAC_FAMILY_1"/>
    <property type="match status" value="1"/>
</dbReference>
<evidence type="ECO:0000256" key="2">
    <source>
        <dbReference type="ARBA" id="ARBA00023125"/>
    </source>
</evidence>
<dbReference type="GO" id="GO:0043565">
    <property type="term" value="F:sequence-specific DNA binding"/>
    <property type="evidence" value="ECO:0007669"/>
    <property type="project" value="InterPro"/>
</dbReference>
<dbReference type="InterPro" id="IPR050204">
    <property type="entry name" value="AraC_XylS_family_regulators"/>
</dbReference>
<dbReference type="SUPFAM" id="SSF46689">
    <property type="entry name" value="Homeodomain-like"/>
    <property type="match status" value="2"/>
</dbReference>
<dbReference type="SMART" id="SM00342">
    <property type="entry name" value="HTH_ARAC"/>
    <property type="match status" value="1"/>
</dbReference>
<dbReference type="PANTHER" id="PTHR46796">
    <property type="entry name" value="HTH-TYPE TRANSCRIPTIONAL ACTIVATOR RHAS-RELATED"/>
    <property type="match status" value="1"/>
</dbReference>
<dbReference type="InterPro" id="IPR009057">
    <property type="entry name" value="Homeodomain-like_sf"/>
</dbReference>
<evidence type="ECO:0000259" key="4">
    <source>
        <dbReference type="PROSITE" id="PS01124"/>
    </source>
</evidence>
<dbReference type="GO" id="GO:0003700">
    <property type="term" value="F:DNA-binding transcription factor activity"/>
    <property type="evidence" value="ECO:0007669"/>
    <property type="project" value="InterPro"/>
</dbReference>
<dbReference type="Proteomes" id="UP000246145">
    <property type="component" value="Unassembled WGS sequence"/>
</dbReference>
<dbReference type="STRING" id="1231391.GCA_000308195_01108"/>
<sequence>MEPWFRGGLAPLYDAPPLFASRDPQEAKLATAGALKEHDLVWRSGKVDSFLRHLQLGEVSLFVLRYGAAVHIAPGELRHFLLFQVPLEGSARIAVGDSVVSADSRTGALISPTLPLRLDWSEGCEQLLLKVPRERVEASCSTLLGAQLDQPVEFCPQFALDTPQGRSWQHQIGALLSWFQAPGAAPPSKWVKAQEETLIQHLLLCQRHNYSELLQRRSGAARRNVRMAEEYIREHLQEALDLAGIAQAGGSSVRSLCAAFKEQHGVSPMVYVREQRMAQAHAELLAAAPGTRVTDIALRWGFTHLGRFCTRYRQRYGRTPLQTLQR</sequence>
<dbReference type="InterPro" id="IPR018060">
    <property type="entry name" value="HTH_AraC"/>
</dbReference>
<dbReference type="Pfam" id="PF14525">
    <property type="entry name" value="AraC_binding_2"/>
    <property type="match status" value="1"/>
</dbReference>
<keyword evidence="3" id="KW-0804">Transcription</keyword>
<dbReference type="OrthoDB" id="185346at2"/>
<dbReference type="RefSeq" id="WP_026067749.1">
    <property type="nucleotide sequence ID" value="NZ_JACCEX010000004.1"/>
</dbReference>
<dbReference type="AlphaFoldDB" id="A0A2U1CJH4"/>
<accession>A0A2U1CJH4</accession>
<evidence type="ECO:0000256" key="3">
    <source>
        <dbReference type="ARBA" id="ARBA00023163"/>
    </source>
</evidence>
<keyword evidence="1" id="KW-0805">Transcription regulation</keyword>
<protein>
    <submittedName>
        <fullName evidence="5">AraC family transcriptional regulator</fullName>
    </submittedName>
</protein>
<reference evidence="5 6" key="1">
    <citation type="submission" date="2018-04" db="EMBL/GenBank/DDBJ databases">
        <title>Genomic Encyclopedia of Type Strains, Phase IV (KMG-IV): sequencing the most valuable type-strain genomes for metagenomic binning, comparative biology and taxonomic classification.</title>
        <authorList>
            <person name="Goeker M."/>
        </authorList>
    </citation>
    <scope>NUCLEOTIDE SEQUENCE [LARGE SCALE GENOMIC DNA]</scope>
    <source>
        <strain evidence="5 6">DSM 10065</strain>
    </source>
</reference>
<proteinExistence type="predicted"/>